<name>A0A0D2AHX7_9EURO</name>
<dbReference type="Proteomes" id="UP000053342">
    <property type="component" value="Unassembled WGS sequence"/>
</dbReference>
<dbReference type="RefSeq" id="XP_016259972.1">
    <property type="nucleotide sequence ID" value="XM_016409664.1"/>
</dbReference>
<reference evidence="2 3" key="1">
    <citation type="submission" date="2015-01" db="EMBL/GenBank/DDBJ databases">
        <title>The Genome Sequence of Exophiala oligosperma CBS72588.</title>
        <authorList>
            <consortium name="The Broad Institute Genomics Platform"/>
            <person name="Cuomo C."/>
            <person name="de Hoog S."/>
            <person name="Gorbushina A."/>
            <person name="Stielow B."/>
            <person name="Teixiera M."/>
            <person name="Abouelleil A."/>
            <person name="Chapman S.B."/>
            <person name="Priest M."/>
            <person name="Young S.K."/>
            <person name="Wortman J."/>
            <person name="Nusbaum C."/>
            <person name="Birren B."/>
        </authorList>
    </citation>
    <scope>NUCLEOTIDE SEQUENCE [LARGE SCALE GENOMIC DNA]</scope>
    <source>
        <strain evidence="2 3">CBS 72588</strain>
    </source>
</reference>
<proteinExistence type="predicted"/>
<keyword evidence="3" id="KW-1185">Reference proteome</keyword>
<dbReference type="EMBL" id="KN847339">
    <property type="protein sequence ID" value="KIW39756.1"/>
    <property type="molecule type" value="Genomic_DNA"/>
</dbReference>
<dbReference type="HOGENOM" id="CLU_2133546_0_0_1"/>
<dbReference type="VEuPathDB" id="FungiDB:PV06_08341"/>
<feature type="chain" id="PRO_5002238413" description="Extracellular membrane protein CFEM domain-containing protein" evidence="1">
    <location>
        <begin position="19"/>
        <end position="113"/>
    </location>
</feature>
<feature type="signal peptide" evidence="1">
    <location>
        <begin position="1"/>
        <end position="18"/>
    </location>
</feature>
<accession>A0A0D2AHX7</accession>
<evidence type="ECO:0000313" key="3">
    <source>
        <dbReference type="Proteomes" id="UP000053342"/>
    </source>
</evidence>
<keyword evidence="1" id="KW-0732">Signal</keyword>
<sequence>MRLPTLLVFSAVSVAASAQDWAPCAGYVTDVWNDYTKCTCQASMECYSADGFTFWRSRLDCSAITPGYKVRAVVNIPYWFDDHSDWLEAPGTVYSDVDTNSTPTNCYVDVTTT</sequence>
<gene>
    <name evidence="2" type="ORF">PV06_08341</name>
</gene>
<organism evidence="2 3">
    <name type="scientific">Exophiala oligosperma</name>
    <dbReference type="NCBI Taxonomy" id="215243"/>
    <lineage>
        <taxon>Eukaryota</taxon>
        <taxon>Fungi</taxon>
        <taxon>Dikarya</taxon>
        <taxon>Ascomycota</taxon>
        <taxon>Pezizomycotina</taxon>
        <taxon>Eurotiomycetes</taxon>
        <taxon>Chaetothyriomycetidae</taxon>
        <taxon>Chaetothyriales</taxon>
        <taxon>Herpotrichiellaceae</taxon>
        <taxon>Exophiala</taxon>
    </lineage>
</organism>
<dbReference type="AlphaFoldDB" id="A0A0D2AHX7"/>
<protein>
    <recommendedName>
        <fullName evidence="4">Extracellular membrane protein CFEM domain-containing protein</fullName>
    </recommendedName>
</protein>
<evidence type="ECO:0000256" key="1">
    <source>
        <dbReference type="SAM" id="SignalP"/>
    </source>
</evidence>
<evidence type="ECO:0008006" key="4">
    <source>
        <dbReference type="Google" id="ProtNLM"/>
    </source>
</evidence>
<dbReference type="GeneID" id="27360415"/>
<evidence type="ECO:0000313" key="2">
    <source>
        <dbReference type="EMBL" id="KIW39756.1"/>
    </source>
</evidence>